<evidence type="ECO:0000256" key="5">
    <source>
        <dbReference type="ARBA" id="ARBA00023065"/>
    </source>
</evidence>
<keyword evidence="7" id="KW-0407">Ion channel</keyword>
<evidence type="ECO:0000256" key="1">
    <source>
        <dbReference type="ARBA" id="ARBA00004127"/>
    </source>
</evidence>
<evidence type="ECO:0000313" key="10">
    <source>
        <dbReference type="EMBL" id="KAB2344326.1"/>
    </source>
</evidence>
<evidence type="ECO:0000256" key="6">
    <source>
        <dbReference type="ARBA" id="ARBA00023136"/>
    </source>
</evidence>
<keyword evidence="5" id="KW-0406">Ion transport</keyword>
<evidence type="ECO:0000313" key="11">
    <source>
        <dbReference type="Proteomes" id="UP000468735"/>
    </source>
</evidence>
<dbReference type="Gene3D" id="3.40.50.720">
    <property type="entry name" value="NAD(P)-binding Rossmann-like Domain"/>
    <property type="match status" value="2"/>
</dbReference>
<dbReference type="Pfam" id="PF06241">
    <property type="entry name" value="Castor_Poll_mid"/>
    <property type="match status" value="1"/>
</dbReference>
<dbReference type="SUPFAM" id="SSF116726">
    <property type="entry name" value="TrkA C-terminal domain-like"/>
    <property type="match status" value="1"/>
</dbReference>
<keyword evidence="4 8" id="KW-1133">Transmembrane helix</keyword>
<dbReference type="OrthoDB" id="305351at2"/>
<dbReference type="InterPro" id="IPR036291">
    <property type="entry name" value="NAD(P)-bd_dom_sf"/>
</dbReference>
<sequence>MGGRRGWRPCGTGGRLARSGRRERVRYWFDNTMSKGTPALIGWLGLASGVLILVVASLAVVVAPKNSRDNGHWPGVVWRSLLRTLDPGTMGDDTGTAPFLALMLVSTVGGIFIVSALIGVLTTGLENKIDELRKGRSRIIEHDHTVVLGWSEQVFTVIAELAEANQSKRRSCIAILADLDKVDMEDAIRARVGDTRRTRVVCRHGNPLKVADLDLVSPDTARSIVVLSPPVEDADNHVIKVLLSLGGRAWDGARPHVVAAVHDSANLPAARLAGGPAAQVIDADDIAIQLIVQSHRQSGLSQVYTDLLNYRGHEFYMRPEPSLAGITYGEALGAYELGIPVGARRADGAVLVNPSPDTVIHADDEIVLLAEDDLLIRLGPRPEIFERAIATATSRPTVRGRTLLIGWNHRAPEVISLLDEFTEPGSGLTIAAQRADPRETLGTLTNLTVAFTRCDSTDRNQLEALDVGSYQHIIVLGDAGYEDTHADARTLVTLLHLRDLEESLGDPYSIVSEIHDDANREIAQVTKADDFVVSDKLISLMLTQLSENRHLYEVFADLLDPAGSEIYLKPAPDYLHPGITANFATVIEAARRRGETAIGYRLQERFHQPPDYGVVLNPDKRAPMELSAEDHVIVIAKD</sequence>
<organism evidence="10 11">
    <name type="scientific">Actinomadura rudentiformis</name>
    <dbReference type="NCBI Taxonomy" id="359158"/>
    <lineage>
        <taxon>Bacteria</taxon>
        <taxon>Bacillati</taxon>
        <taxon>Actinomycetota</taxon>
        <taxon>Actinomycetes</taxon>
        <taxon>Streptosporangiales</taxon>
        <taxon>Thermomonosporaceae</taxon>
        <taxon>Actinomadura</taxon>
    </lineage>
</organism>
<dbReference type="InterPro" id="IPR010420">
    <property type="entry name" value="CASTOR/POLLUX/SYM8_dom"/>
</dbReference>
<feature type="transmembrane region" description="Helical" evidence="8">
    <location>
        <begin position="99"/>
        <end position="125"/>
    </location>
</feature>
<evidence type="ECO:0000256" key="8">
    <source>
        <dbReference type="SAM" id="Phobius"/>
    </source>
</evidence>
<dbReference type="GO" id="GO:0006813">
    <property type="term" value="P:potassium ion transport"/>
    <property type="evidence" value="ECO:0007669"/>
    <property type="project" value="InterPro"/>
</dbReference>
<accession>A0A6H9YW91</accession>
<protein>
    <submittedName>
        <fullName evidence="10">Potassium transporter TrkA</fullName>
    </submittedName>
</protein>
<dbReference type="GO" id="GO:0012505">
    <property type="term" value="C:endomembrane system"/>
    <property type="evidence" value="ECO:0007669"/>
    <property type="project" value="UniProtKB-SubCell"/>
</dbReference>
<evidence type="ECO:0000259" key="9">
    <source>
        <dbReference type="Pfam" id="PF06241"/>
    </source>
</evidence>
<dbReference type="InterPro" id="IPR044849">
    <property type="entry name" value="CASTOR/POLLUX/SYM8-like"/>
</dbReference>
<evidence type="ECO:0000256" key="7">
    <source>
        <dbReference type="ARBA" id="ARBA00023303"/>
    </source>
</evidence>
<comment type="subcellular location">
    <subcellularLocation>
        <location evidence="1">Endomembrane system</location>
        <topology evidence="1">Multi-pass membrane protein</topology>
    </subcellularLocation>
</comment>
<evidence type="ECO:0000256" key="2">
    <source>
        <dbReference type="ARBA" id="ARBA00022448"/>
    </source>
</evidence>
<dbReference type="InterPro" id="IPR036721">
    <property type="entry name" value="RCK_C_sf"/>
</dbReference>
<dbReference type="SUPFAM" id="SSF51735">
    <property type="entry name" value="NAD(P)-binding Rossmann-fold domains"/>
    <property type="match status" value="1"/>
</dbReference>
<keyword evidence="6 8" id="KW-0472">Membrane</keyword>
<comment type="caution">
    <text evidence="10">The sequence shown here is derived from an EMBL/GenBank/DDBJ whole genome shotgun (WGS) entry which is preliminary data.</text>
</comment>
<keyword evidence="2" id="KW-0813">Transport</keyword>
<dbReference type="AlphaFoldDB" id="A0A6H9YW91"/>
<dbReference type="Proteomes" id="UP000468735">
    <property type="component" value="Unassembled WGS sequence"/>
</dbReference>
<dbReference type="EMBL" id="WBMT01000016">
    <property type="protein sequence ID" value="KAB2344326.1"/>
    <property type="molecule type" value="Genomic_DNA"/>
</dbReference>
<dbReference type="GO" id="GO:0034220">
    <property type="term" value="P:monoatomic ion transmembrane transport"/>
    <property type="evidence" value="ECO:0007669"/>
    <property type="project" value="UniProtKB-KW"/>
</dbReference>
<name>A0A6H9YW91_9ACTN</name>
<gene>
    <name evidence="10" type="ORF">F8566_30745</name>
</gene>
<dbReference type="PANTHER" id="PTHR31563:SF10">
    <property type="entry name" value="ION CHANNEL POLLUX-RELATED"/>
    <property type="match status" value="1"/>
</dbReference>
<feature type="transmembrane region" description="Helical" evidence="8">
    <location>
        <begin position="40"/>
        <end position="63"/>
    </location>
</feature>
<dbReference type="PANTHER" id="PTHR31563">
    <property type="entry name" value="ION CHANNEL POLLUX-RELATED"/>
    <property type="match status" value="1"/>
</dbReference>
<evidence type="ECO:0000256" key="4">
    <source>
        <dbReference type="ARBA" id="ARBA00022989"/>
    </source>
</evidence>
<keyword evidence="11" id="KW-1185">Reference proteome</keyword>
<keyword evidence="3 8" id="KW-0812">Transmembrane</keyword>
<proteinExistence type="predicted"/>
<evidence type="ECO:0000256" key="3">
    <source>
        <dbReference type="ARBA" id="ARBA00022692"/>
    </source>
</evidence>
<reference evidence="10 11" key="1">
    <citation type="submission" date="2019-09" db="EMBL/GenBank/DDBJ databases">
        <title>Actinomadura physcomitrii sp. nov., a novel actinomycete isolated from moss [Physcomitrium sphaericum (Ludw) Fuernr].</title>
        <authorList>
            <person name="Zhuang X."/>
            <person name="Liu C."/>
        </authorList>
    </citation>
    <scope>NUCLEOTIDE SEQUENCE [LARGE SCALE GENOMIC DNA]</scope>
    <source>
        <strain evidence="10 11">HMC1</strain>
    </source>
</reference>
<feature type="domain" description="CASTOR/POLLUX/SYM8 ion channel conserved" evidence="9">
    <location>
        <begin position="285"/>
        <end position="374"/>
    </location>
</feature>